<comment type="pathway">
    <text evidence="10">Lipid metabolism; fatty acid biosynthesis.</text>
</comment>
<keyword evidence="8 10" id="KW-0511">Multifunctional enzyme</keyword>
<evidence type="ECO:0000256" key="6">
    <source>
        <dbReference type="ARBA" id="ARBA00023098"/>
    </source>
</evidence>
<evidence type="ECO:0000313" key="14">
    <source>
        <dbReference type="EMBL" id="KGN91652.1"/>
    </source>
</evidence>
<feature type="transmembrane region" description="Helical" evidence="11">
    <location>
        <begin position="313"/>
        <end position="333"/>
    </location>
</feature>
<keyword evidence="15" id="KW-1185">Reference proteome</keyword>
<comment type="domain">
    <text evidence="10">The last Arg residue of the ACP-binding site is essential for the weak association between ACP/AcpP and FabH.</text>
</comment>
<dbReference type="SUPFAM" id="SSF53901">
    <property type="entry name" value="Thiolase-like"/>
    <property type="match status" value="1"/>
</dbReference>
<dbReference type="RefSeq" id="WP_036790935.1">
    <property type="nucleotide sequence ID" value="NZ_JQZV01000013.1"/>
</dbReference>
<evidence type="ECO:0000256" key="11">
    <source>
        <dbReference type="SAM" id="Phobius"/>
    </source>
</evidence>
<keyword evidence="5 10" id="KW-0276">Fatty acid metabolism</keyword>
<evidence type="ECO:0000256" key="5">
    <source>
        <dbReference type="ARBA" id="ARBA00022832"/>
    </source>
</evidence>
<evidence type="ECO:0000256" key="1">
    <source>
        <dbReference type="ARBA" id="ARBA00008642"/>
    </source>
</evidence>
<dbReference type="EMBL" id="JQZV01000013">
    <property type="protein sequence ID" value="KGN91652.1"/>
    <property type="molecule type" value="Genomic_DNA"/>
</dbReference>
<feature type="active site" evidence="10">
    <location>
        <position position="116"/>
    </location>
</feature>
<keyword evidence="9 10" id="KW-0012">Acyltransferase</keyword>
<dbReference type="InterPro" id="IPR013747">
    <property type="entry name" value="ACP_syn_III_C"/>
</dbReference>
<feature type="domain" description="Beta-ketoacyl-[acyl-carrier-protein] synthase III C-terminal" evidence="12">
    <location>
        <begin position="240"/>
        <end position="331"/>
    </location>
</feature>
<evidence type="ECO:0000259" key="13">
    <source>
        <dbReference type="Pfam" id="PF08545"/>
    </source>
</evidence>
<comment type="subunit">
    <text evidence="10">Homodimer.</text>
</comment>
<organism evidence="14 15">
    <name type="scientific">Porphyromonas canoris</name>
    <dbReference type="NCBI Taxonomy" id="36875"/>
    <lineage>
        <taxon>Bacteria</taxon>
        <taxon>Pseudomonadati</taxon>
        <taxon>Bacteroidota</taxon>
        <taxon>Bacteroidia</taxon>
        <taxon>Bacteroidales</taxon>
        <taxon>Porphyromonadaceae</taxon>
        <taxon>Porphyromonas</taxon>
    </lineage>
</organism>
<gene>
    <name evidence="10" type="primary">fabH</name>
    <name evidence="14" type="ORF">HQ43_05975</name>
</gene>
<keyword evidence="11" id="KW-0812">Transmembrane</keyword>
<evidence type="ECO:0000313" key="15">
    <source>
        <dbReference type="Proteomes" id="UP000030101"/>
    </source>
</evidence>
<reference evidence="14 15" key="1">
    <citation type="submission" date="2014-08" db="EMBL/GenBank/DDBJ databases">
        <title>Porphyromonas canoris strain:OH2762 Genome sequencing.</title>
        <authorList>
            <person name="Wallis C."/>
            <person name="Deusch O."/>
            <person name="O'Flynn C."/>
            <person name="Davis I."/>
            <person name="Jospin G."/>
            <person name="Darling A.E."/>
            <person name="Coil D.A."/>
            <person name="Alexiev A."/>
            <person name="Horsfall A."/>
            <person name="Kirkwood N."/>
            <person name="Harris S."/>
            <person name="Eisen J.A."/>
        </authorList>
    </citation>
    <scope>NUCLEOTIDE SEQUENCE [LARGE SCALE GENOMIC DNA]</scope>
    <source>
        <strain evidence="15">COT-108 OH2762</strain>
    </source>
</reference>
<comment type="subcellular location">
    <subcellularLocation>
        <location evidence="10">Cytoplasm</location>
    </subcellularLocation>
</comment>
<dbReference type="NCBIfam" id="TIGR00747">
    <property type="entry name" value="fabH"/>
    <property type="match status" value="1"/>
</dbReference>
<comment type="catalytic activity">
    <reaction evidence="10">
        <text>malonyl-[ACP] + acetyl-CoA + H(+) = 3-oxobutanoyl-[ACP] + CO2 + CoA</text>
        <dbReference type="Rhea" id="RHEA:12080"/>
        <dbReference type="Rhea" id="RHEA-COMP:9623"/>
        <dbReference type="Rhea" id="RHEA-COMP:9625"/>
        <dbReference type="ChEBI" id="CHEBI:15378"/>
        <dbReference type="ChEBI" id="CHEBI:16526"/>
        <dbReference type="ChEBI" id="CHEBI:57287"/>
        <dbReference type="ChEBI" id="CHEBI:57288"/>
        <dbReference type="ChEBI" id="CHEBI:78449"/>
        <dbReference type="ChEBI" id="CHEBI:78450"/>
        <dbReference type="EC" id="2.3.1.180"/>
    </reaction>
</comment>
<dbReference type="CDD" id="cd00830">
    <property type="entry name" value="KAS_III"/>
    <property type="match status" value="1"/>
</dbReference>
<evidence type="ECO:0000256" key="3">
    <source>
        <dbReference type="ARBA" id="ARBA00022516"/>
    </source>
</evidence>
<dbReference type="NCBIfam" id="NF006829">
    <property type="entry name" value="PRK09352.1"/>
    <property type="match status" value="1"/>
</dbReference>
<dbReference type="Proteomes" id="UP000030101">
    <property type="component" value="Unassembled WGS sequence"/>
</dbReference>
<keyword evidence="7 10" id="KW-0275">Fatty acid biosynthesis</keyword>
<comment type="similarity">
    <text evidence="1 10">Belongs to the thiolase-like superfamily. FabH family.</text>
</comment>
<dbReference type="Pfam" id="PF08545">
    <property type="entry name" value="ACP_syn_III"/>
    <property type="match status" value="1"/>
</dbReference>
<accession>A0ABR4XJF7</accession>
<keyword evidence="3 10" id="KW-0444">Lipid biosynthesis</keyword>
<protein>
    <recommendedName>
        <fullName evidence="10">Beta-ketoacyl-[acyl-carrier-protein] synthase III</fullName>
        <shortName evidence="10">Beta-ketoacyl-ACP synthase III</shortName>
        <shortName evidence="10">KAS III</shortName>
        <ecNumber evidence="10">2.3.1.180</ecNumber>
    </recommendedName>
    <alternativeName>
        <fullName evidence="10">3-oxoacyl-[acyl-carrier-protein] synthase 3</fullName>
    </alternativeName>
    <alternativeName>
        <fullName evidence="10">3-oxoacyl-[acyl-carrier-protein] synthase III</fullName>
    </alternativeName>
</protein>
<evidence type="ECO:0000256" key="4">
    <source>
        <dbReference type="ARBA" id="ARBA00022679"/>
    </source>
</evidence>
<feature type="region of interest" description="ACP-binding" evidence="10">
    <location>
        <begin position="257"/>
        <end position="261"/>
    </location>
</feature>
<feature type="active site" evidence="10">
    <location>
        <position position="256"/>
    </location>
</feature>
<keyword evidence="4 10" id="KW-0808">Transferase</keyword>
<proteinExistence type="inferred from homology"/>
<dbReference type="InterPro" id="IPR013751">
    <property type="entry name" value="ACP_syn_III_N"/>
</dbReference>
<name>A0ABR4XJF7_9PORP</name>
<evidence type="ECO:0000256" key="10">
    <source>
        <dbReference type="HAMAP-Rule" id="MF_01815"/>
    </source>
</evidence>
<keyword evidence="2 10" id="KW-0963">Cytoplasm</keyword>
<evidence type="ECO:0000256" key="9">
    <source>
        <dbReference type="ARBA" id="ARBA00023315"/>
    </source>
</evidence>
<keyword evidence="11" id="KW-0472">Membrane</keyword>
<feature type="domain" description="Beta-ketoacyl-[acyl-carrier-protein] synthase III N-terminal" evidence="13">
    <location>
        <begin position="110"/>
        <end position="188"/>
    </location>
</feature>
<dbReference type="PANTHER" id="PTHR34069:SF2">
    <property type="entry name" value="BETA-KETOACYL-[ACYL-CARRIER-PROTEIN] SYNTHASE III"/>
    <property type="match status" value="1"/>
</dbReference>
<dbReference type="Gene3D" id="3.40.47.10">
    <property type="match status" value="1"/>
</dbReference>
<evidence type="ECO:0000259" key="12">
    <source>
        <dbReference type="Pfam" id="PF08541"/>
    </source>
</evidence>
<dbReference type="Pfam" id="PF08541">
    <property type="entry name" value="ACP_syn_III_C"/>
    <property type="match status" value="1"/>
</dbReference>
<evidence type="ECO:0000256" key="2">
    <source>
        <dbReference type="ARBA" id="ARBA00022490"/>
    </source>
</evidence>
<comment type="caution">
    <text evidence="14">The sequence shown here is derived from an EMBL/GenBank/DDBJ whole genome shotgun (WGS) entry which is preliminary data.</text>
</comment>
<comment type="function">
    <text evidence="10">Catalyzes the condensation reaction of fatty acid synthesis by the addition to an acyl acceptor of two carbons from malonyl-ACP. Catalyzes the first condensation reaction which initiates fatty acid synthesis and may therefore play a role in governing the total rate of fatty acid production. Possesses both acetoacetyl-ACP synthase and acetyl transacylase activities. Its substrate specificity determines the biosynthesis of branched-chain and/or straight-chain of fatty acids.</text>
</comment>
<sequence>MNRIHAAITAVGGYVPDKIVTNDDIAQMVDTSDEWIMTRVGIKERRKLEDPQLGSSYLAIQAVKDMLERHSIDPKEIEAIVLSTNSPDYPIPNTSSRVALETGCTNAFAFDICAACPGFLYGLEIASGFIMSGRYKKVLVVCTEKMSAIIDPQDRATAPLFGDGAGCALIEPCAPEYGLQDSIIRTDGTGLPHLTIKAGGSIQRPTTDTVENREHYVFQDGQTVFKAAVSSMGDTTLELMERNNLSADDIKWVVPHQANMRIIDAVARRMGFSKEQLEEKVMINIHKFGNTSSATIPICLWEWEKDLKKGDKLVLTAFGAGFTWGSSYIVWAYDYDKK</sequence>
<evidence type="ECO:0000256" key="7">
    <source>
        <dbReference type="ARBA" id="ARBA00023160"/>
    </source>
</evidence>
<dbReference type="HAMAP" id="MF_01815">
    <property type="entry name" value="FabH"/>
    <property type="match status" value="1"/>
</dbReference>
<dbReference type="InterPro" id="IPR004655">
    <property type="entry name" value="FabH"/>
</dbReference>
<evidence type="ECO:0000256" key="8">
    <source>
        <dbReference type="ARBA" id="ARBA00023268"/>
    </source>
</evidence>
<dbReference type="InterPro" id="IPR016039">
    <property type="entry name" value="Thiolase-like"/>
</dbReference>
<dbReference type="PANTHER" id="PTHR34069">
    <property type="entry name" value="3-OXOACYL-[ACYL-CARRIER-PROTEIN] SYNTHASE 3"/>
    <property type="match status" value="1"/>
</dbReference>
<keyword evidence="11" id="KW-1133">Transmembrane helix</keyword>
<dbReference type="EC" id="2.3.1.180" evidence="10"/>
<feature type="active site" evidence="10">
    <location>
        <position position="290"/>
    </location>
</feature>
<keyword evidence="6 10" id="KW-0443">Lipid metabolism</keyword>